<name>A0AAW8AWM5_KLEPN</name>
<dbReference type="EMBL" id="JAUUIA010000976">
    <property type="protein sequence ID" value="MDP0971609.1"/>
    <property type="molecule type" value="Genomic_DNA"/>
</dbReference>
<evidence type="ECO:0000313" key="2">
    <source>
        <dbReference type="Proteomes" id="UP001244490"/>
    </source>
</evidence>
<dbReference type="InterPro" id="IPR029058">
    <property type="entry name" value="AB_hydrolase_fold"/>
</dbReference>
<evidence type="ECO:0000313" key="1">
    <source>
        <dbReference type="EMBL" id="MDP0971609.1"/>
    </source>
</evidence>
<accession>A0AAW8AWM5</accession>
<gene>
    <name evidence="1" type="ORF">Q6294_32210</name>
</gene>
<reference evidence="1" key="1">
    <citation type="submission" date="2023-07" db="EMBL/GenBank/DDBJ databases">
        <authorList>
            <person name="Peng Z."/>
        </authorList>
    </citation>
    <scope>NUCLEOTIDE SEQUENCE</scope>
    <source>
        <strain evidence="1">KP219</strain>
    </source>
</reference>
<feature type="non-terminal residue" evidence="1">
    <location>
        <position position="1"/>
    </location>
</feature>
<dbReference type="PANTHER" id="PTHR36837:SF5">
    <property type="entry name" value="POLY-3-HYDROXYBUTYRATE SYNTHASE"/>
    <property type="match status" value="1"/>
</dbReference>
<dbReference type="PANTHER" id="PTHR36837">
    <property type="entry name" value="POLY(3-HYDROXYALKANOATE) POLYMERASE SUBUNIT PHAC"/>
    <property type="match status" value="1"/>
</dbReference>
<feature type="non-terminal residue" evidence="1">
    <location>
        <position position="83"/>
    </location>
</feature>
<dbReference type="AlphaFoldDB" id="A0AAW8AWM5"/>
<dbReference type="InterPro" id="IPR051321">
    <property type="entry name" value="PHA/PHB_synthase"/>
</dbReference>
<protein>
    <submittedName>
        <fullName evidence="1">Class I poly(R)-hydroxyalkanoic acid synthase</fullName>
    </submittedName>
</protein>
<comment type="caution">
    <text evidence="1">The sequence shown here is derived from an EMBL/GenBank/DDBJ whole genome shotgun (WGS) entry which is preliminary data.</text>
</comment>
<organism evidence="1 2">
    <name type="scientific">Klebsiella pneumoniae</name>
    <dbReference type="NCBI Taxonomy" id="573"/>
    <lineage>
        <taxon>Bacteria</taxon>
        <taxon>Pseudomonadati</taxon>
        <taxon>Pseudomonadota</taxon>
        <taxon>Gammaproteobacteria</taxon>
        <taxon>Enterobacterales</taxon>
        <taxon>Enterobacteriaceae</taxon>
        <taxon>Klebsiella/Raoultella group</taxon>
        <taxon>Klebsiella</taxon>
        <taxon>Klebsiella pneumoniae complex</taxon>
    </lineage>
</organism>
<dbReference type="Proteomes" id="UP001244490">
    <property type="component" value="Unassembled WGS sequence"/>
</dbReference>
<sequence length="83" mass="9458">LLLFTDDHWIAEIERQMDAAGGVLPGAAMADTFNALRSNDLIWSFFVSNYLLGKDPPAFDLLFWNADQTRMPKALHLAYLRQM</sequence>
<dbReference type="SUPFAM" id="SSF53474">
    <property type="entry name" value="alpha/beta-Hydrolases"/>
    <property type="match status" value="1"/>
</dbReference>
<proteinExistence type="predicted"/>